<dbReference type="PROSITE" id="PS50930">
    <property type="entry name" value="HTH_LYTTR"/>
    <property type="match status" value="1"/>
</dbReference>
<gene>
    <name evidence="4" type="ORF">DQQ10_12035</name>
</gene>
<dbReference type="EMBL" id="QMFY01000005">
    <property type="protein sequence ID" value="RAW00963.1"/>
    <property type="molecule type" value="Genomic_DNA"/>
</dbReference>
<keyword evidence="4" id="KW-0238">DNA-binding</keyword>
<feature type="modified residue" description="4-aspartylphosphate" evidence="1">
    <location>
        <position position="60"/>
    </location>
</feature>
<dbReference type="SMART" id="SM00850">
    <property type="entry name" value="LytTR"/>
    <property type="match status" value="1"/>
</dbReference>
<dbReference type="OrthoDB" id="1646880at2"/>
<evidence type="ECO:0000313" key="5">
    <source>
        <dbReference type="Proteomes" id="UP000251889"/>
    </source>
</evidence>
<feature type="domain" description="Response regulatory" evidence="2">
    <location>
        <begin position="8"/>
        <end position="121"/>
    </location>
</feature>
<dbReference type="AlphaFoldDB" id="A0A364Y259"/>
<dbReference type="PANTHER" id="PTHR37299">
    <property type="entry name" value="TRANSCRIPTIONAL REGULATOR-RELATED"/>
    <property type="match status" value="1"/>
</dbReference>
<dbReference type="InterPro" id="IPR007492">
    <property type="entry name" value="LytTR_DNA-bd_dom"/>
</dbReference>
<dbReference type="GO" id="GO:0003677">
    <property type="term" value="F:DNA binding"/>
    <property type="evidence" value="ECO:0007669"/>
    <property type="project" value="UniProtKB-KW"/>
</dbReference>
<dbReference type="InterPro" id="IPR046947">
    <property type="entry name" value="LytR-like"/>
</dbReference>
<dbReference type="Gene3D" id="2.40.50.1020">
    <property type="entry name" value="LytTr DNA-binding domain"/>
    <property type="match status" value="1"/>
</dbReference>
<accession>A0A364Y259</accession>
<dbReference type="Pfam" id="PF00072">
    <property type="entry name" value="Response_reg"/>
    <property type="match status" value="1"/>
</dbReference>
<dbReference type="SMART" id="SM00448">
    <property type="entry name" value="REC"/>
    <property type="match status" value="1"/>
</dbReference>
<feature type="domain" description="HTH LytTR-type" evidence="3">
    <location>
        <begin position="149"/>
        <end position="251"/>
    </location>
</feature>
<keyword evidence="1" id="KW-0597">Phosphoprotein</keyword>
<dbReference type="GO" id="GO:0000156">
    <property type="term" value="F:phosphorelay response regulator activity"/>
    <property type="evidence" value="ECO:0007669"/>
    <property type="project" value="InterPro"/>
</dbReference>
<reference evidence="4 5" key="1">
    <citation type="submission" date="2018-06" db="EMBL/GenBank/DDBJ databases">
        <title>Chryseolinea flavus sp. nov., a member of the phylum Bacteroidetes isolated from soil.</title>
        <authorList>
            <person name="Li Y."/>
            <person name="Wang J."/>
        </authorList>
    </citation>
    <scope>NUCLEOTIDE SEQUENCE [LARGE SCALE GENOMIC DNA]</scope>
    <source>
        <strain evidence="4 5">SDU1-6</strain>
    </source>
</reference>
<dbReference type="RefSeq" id="WP_112747119.1">
    <property type="nucleotide sequence ID" value="NZ_QMFY01000005.1"/>
</dbReference>
<dbReference type="Pfam" id="PF04397">
    <property type="entry name" value="LytTR"/>
    <property type="match status" value="1"/>
</dbReference>
<dbReference type="Proteomes" id="UP000251889">
    <property type="component" value="Unassembled WGS sequence"/>
</dbReference>
<dbReference type="PANTHER" id="PTHR37299:SF1">
    <property type="entry name" value="STAGE 0 SPORULATION PROTEIN A HOMOLOG"/>
    <property type="match status" value="1"/>
</dbReference>
<evidence type="ECO:0000313" key="4">
    <source>
        <dbReference type="EMBL" id="RAW00963.1"/>
    </source>
</evidence>
<protein>
    <submittedName>
        <fullName evidence="4">DNA-binding response regulator</fullName>
    </submittedName>
</protein>
<dbReference type="Gene3D" id="3.40.50.2300">
    <property type="match status" value="1"/>
</dbReference>
<comment type="caution">
    <text evidence="4">The sequence shown here is derived from an EMBL/GenBank/DDBJ whole genome shotgun (WGS) entry which is preliminary data.</text>
</comment>
<dbReference type="SUPFAM" id="SSF52172">
    <property type="entry name" value="CheY-like"/>
    <property type="match status" value="1"/>
</dbReference>
<proteinExistence type="predicted"/>
<dbReference type="InterPro" id="IPR001789">
    <property type="entry name" value="Sig_transdc_resp-reg_receiver"/>
</dbReference>
<organism evidence="4 5">
    <name type="scientific">Pseudochryseolinea flava</name>
    <dbReference type="NCBI Taxonomy" id="2059302"/>
    <lineage>
        <taxon>Bacteria</taxon>
        <taxon>Pseudomonadati</taxon>
        <taxon>Bacteroidota</taxon>
        <taxon>Cytophagia</taxon>
        <taxon>Cytophagales</taxon>
        <taxon>Fulvivirgaceae</taxon>
        <taxon>Pseudochryseolinea</taxon>
    </lineage>
</organism>
<dbReference type="InterPro" id="IPR011006">
    <property type="entry name" value="CheY-like_superfamily"/>
</dbReference>
<evidence type="ECO:0000259" key="2">
    <source>
        <dbReference type="PROSITE" id="PS50110"/>
    </source>
</evidence>
<evidence type="ECO:0000256" key="1">
    <source>
        <dbReference type="PROSITE-ProRule" id="PRU00169"/>
    </source>
</evidence>
<dbReference type="PROSITE" id="PS50110">
    <property type="entry name" value="RESPONSE_REGULATORY"/>
    <property type="match status" value="1"/>
</dbReference>
<keyword evidence="5" id="KW-1185">Reference proteome</keyword>
<sequence>MKTERTIRAVIIDDEKGARELLRSMIELYCPTVQVLAEADGIENGRNLIKEVQPDLIFLDVEMPPGTGFDLIRSIDSLSAEIIFTTAHDHYAIHAIKMSALDYLLKPVNRQELVASVAKLQQRNSQIPREVLELLKMQLDSKKDQADRLVIASLQGFEIIKVSDIIYCEGDRNYTTFHLTERDALLSSKTLKEYEMLLDDSVFIRVHQKYLVNINYVKRYLKGRGGTLVMSNGKSIEVSQSKKQILIDALG</sequence>
<name>A0A364Y259_9BACT</name>
<evidence type="ECO:0000259" key="3">
    <source>
        <dbReference type="PROSITE" id="PS50930"/>
    </source>
</evidence>